<dbReference type="AlphaFoldDB" id="W2S6Z9"/>
<dbReference type="HOGENOM" id="CLU_020425_3_1_1"/>
<accession>W2S6Z9</accession>
<keyword evidence="1" id="KW-0812">Transmembrane</keyword>
<dbReference type="PANTHER" id="PTHR36587:SF2">
    <property type="entry name" value="EXPRESSION SITE-ASSOCIATED GENE 3 (ESAG3)-LIKE PROTEIN"/>
    <property type="match status" value="1"/>
</dbReference>
<reference evidence="2 3" key="1">
    <citation type="submission" date="2013-03" db="EMBL/GenBank/DDBJ databases">
        <title>The Genome Sequence of Phialophora europaea CBS 101466.</title>
        <authorList>
            <consortium name="The Broad Institute Genomics Platform"/>
            <person name="Cuomo C."/>
            <person name="de Hoog S."/>
            <person name="Gorbushina A."/>
            <person name="Walker B."/>
            <person name="Young S.K."/>
            <person name="Zeng Q."/>
            <person name="Gargeya S."/>
            <person name="Fitzgerald M."/>
            <person name="Haas B."/>
            <person name="Abouelleil A."/>
            <person name="Allen A.W."/>
            <person name="Alvarado L."/>
            <person name="Arachchi H.M."/>
            <person name="Berlin A.M."/>
            <person name="Chapman S.B."/>
            <person name="Gainer-Dewar J."/>
            <person name="Goldberg J."/>
            <person name="Griggs A."/>
            <person name="Gujja S."/>
            <person name="Hansen M."/>
            <person name="Howarth C."/>
            <person name="Imamovic A."/>
            <person name="Ireland A."/>
            <person name="Larimer J."/>
            <person name="McCowan C."/>
            <person name="Murphy C."/>
            <person name="Pearson M."/>
            <person name="Poon T.W."/>
            <person name="Priest M."/>
            <person name="Roberts A."/>
            <person name="Saif S."/>
            <person name="Shea T."/>
            <person name="Sisk P."/>
            <person name="Sykes S."/>
            <person name="Wortman J."/>
            <person name="Nusbaum C."/>
            <person name="Birren B."/>
        </authorList>
    </citation>
    <scope>NUCLEOTIDE SEQUENCE [LARGE SCALE GENOMIC DNA]</scope>
    <source>
        <strain evidence="2 3">CBS 101466</strain>
    </source>
</reference>
<dbReference type="Proteomes" id="UP000030752">
    <property type="component" value="Unassembled WGS sequence"/>
</dbReference>
<keyword evidence="1" id="KW-1133">Transmembrane helix</keyword>
<dbReference type="GeneID" id="19977490"/>
<gene>
    <name evidence="2" type="ORF">HMPREF1541_10151</name>
</gene>
<feature type="transmembrane region" description="Helical" evidence="1">
    <location>
        <begin position="41"/>
        <end position="60"/>
    </location>
</feature>
<keyword evidence="1" id="KW-0472">Membrane</keyword>
<protein>
    <submittedName>
        <fullName evidence="2">Uncharacterized protein</fullName>
    </submittedName>
</protein>
<dbReference type="PANTHER" id="PTHR36587">
    <property type="entry name" value="EXPRESSION SITE-ASSOCIATED GENE 3 (ESAG3)-LIKE PROTEIN"/>
    <property type="match status" value="1"/>
</dbReference>
<evidence type="ECO:0000313" key="3">
    <source>
        <dbReference type="Proteomes" id="UP000030752"/>
    </source>
</evidence>
<dbReference type="OrthoDB" id="422736at2759"/>
<evidence type="ECO:0000256" key="1">
    <source>
        <dbReference type="SAM" id="Phobius"/>
    </source>
</evidence>
<dbReference type="InParanoid" id="W2S6Z9"/>
<organism evidence="2 3">
    <name type="scientific">Cyphellophora europaea (strain CBS 101466)</name>
    <name type="common">Phialophora europaea</name>
    <dbReference type="NCBI Taxonomy" id="1220924"/>
    <lineage>
        <taxon>Eukaryota</taxon>
        <taxon>Fungi</taxon>
        <taxon>Dikarya</taxon>
        <taxon>Ascomycota</taxon>
        <taxon>Pezizomycotina</taxon>
        <taxon>Eurotiomycetes</taxon>
        <taxon>Chaetothyriomycetidae</taxon>
        <taxon>Chaetothyriales</taxon>
        <taxon>Cyphellophoraceae</taxon>
        <taxon>Cyphellophora</taxon>
    </lineage>
</organism>
<keyword evidence="3" id="KW-1185">Reference proteome</keyword>
<dbReference type="VEuPathDB" id="FungiDB:HMPREF1541_10151"/>
<proteinExistence type="predicted"/>
<dbReference type="EMBL" id="KB822714">
    <property type="protein sequence ID" value="ETN44481.1"/>
    <property type="molecule type" value="Genomic_DNA"/>
</dbReference>
<dbReference type="CDD" id="cd22997">
    <property type="entry name" value="GT_LH"/>
    <property type="match status" value="1"/>
</dbReference>
<evidence type="ECO:0000313" key="2">
    <source>
        <dbReference type="EMBL" id="ETN44481.1"/>
    </source>
</evidence>
<sequence length="551" mass="62744">MSISLNDKILNTIRPNEWRYALLGNENSYDGQPTASKRRRMAKIAALFIPFWLLLLYLNFHRPKVSSNVLSTSSPGALVSSTFLHFLIPASSGSVPFCRTLFSAGALNYPTPRIINWDKKFDDPNKRDGGYHLAKINGVLDFLKKLGGGSDHELALIVDGQDTWFQLRPEVLLERYHAINQQARKRVWPRYGLKYEQHVIFSAQKNCDGNPTKWSCTAVPPSILPADIYGPGTDMPGDNLMNPWQNYRPRFLNTASIIGPVGALKPLFEYAKWKIDNGNFSDDQEIFCEIFGEQEFRREMVLANSDRSPDDKNDPRNGISNGTMIDLACDECQFGIGLDYRNELTMPTIYAEPSLEYTKFEGRNQKLDPIIKRSTPPYWTPDYSGETRLPEKSWSEVALHTNYHTGVTPAATHHQPGTNVSSSDWIRQWYQPHLRALVSGHAKSFRIPFAVIAVNGKTQEYWGPNDGYGGVRLHDTNGMPGHWRQWDELCGGEEVGQQVFADGKGRYRCPVYFLYWNAEHAQHQLDTYDEMKAEEQRQEEVELRAGFIPPT</sequence>
<dbReference type="eggNOG" id="ENOG502SKSW">
    <property type="taxonomic scope" value="Eukaryota"/>
</dbReference>
<dbReference type="RefSeq" id="XP_008713044.1">
    <property type="nucleotide sequence ID" value="XM_008714822.1"/>
</dbReference>
<name>W2S6Z9_CYPE1</name>